<dbReference type="AlphaFoldDB" id="A0AAD7EE79"/>
<keyword evidence="2" id="KW-1185">Reference proteome</keyword>
<dbReference type="EMBL" id="JARIHO010000066">
    <property type="protein sequence ID" value="KAJ7314553.1"/>
    <property type="molecule type" value="Genomic_DNA"/>
</dbReference>
<name>A0AAD7EE79_9AGAR</name>
<feature type="non-terminal residue" evidence="1">
    <location>
        <position position="1"/>
    </location>
</feature>
<reference evidence="1" key="1">
    <citation type="submission" date="2023-03" db="EMBL/GenBank/DDBJ databases">
        <title>Massive genome expansion in bonnet fungi (Mycena s.s.) driven by repeated elements and novel gene families across ecological guilds.</title>
        <authorList>
            <consortium name="Lawrence Berkeley National Laboratory"/>
            <person name="Harder C.B."/>
            <person name="Miyauchi S."/>
            <person name="Viragh M."/>
            <person name="Kuo A."/>
            <person name="Thoen E."/>
            <person name="Andreopoulos B."/>
            <person name="Lu D."/>
            <person name="Skrede I."/>
            <person name="Drula E."/>
            <person name="Henrissat B."/>
            <person name="Morin E."/>
            <person name="Kohler A."/>
            <person name="Barry K."/>
            <person name="LaButti K."/>
            <person name="Morin E."/>
            <person name="Salamov A."/>
            <person name="Lipzen A."/>
            <person name="Mereny Z."/>
            <person name="Hegedus B."/>
            <person name="Baldrian P."/>
            <person name="Stursova M."/>
            <person name="Weitz H."/>
            <person name="Taylor A."/>
            <person name="Grigoriev I.V."/>
            <person name="Nagy L.G."/>
            <person name="Martin F."/>
            <person name="Kauserud H."/>
        </authorList>
    </citation>
    <scope>NUCLEOTIDE SEQUENCE</scope>
    <source>
        <strain evidence="1">CBHHK002</strain>
    </source>
</reference>
<proteinExistence type="predicted"/>
<evidence type="ECO:0000313" key="1">
    <source>
        <dbReference type="EMBL" id="KAJ7314553.1"/>
    </source>
</evidence>
<sequence length="140" mass="16148">LREEFPIFFHYGGNENLPKLNNSKRAKCLRDNHDMRSAGDALEIVERNYTNHRQRKNCACRPCRDDGAAGCGTPNKCLEEAIKFLNCLHEKWDPCIQVHQTIPDLSKEQSSDNIEALEEDKPVIFDPKIHLSKRIDGFRI</sequence>
<organism evidence="1 2">
    <name type="scientific">Mycena albidolilacea</name>
    <dbReference type="NCBI Taxonomy" id="1033008"/>
    <lineage>
        <taxon>Eukaryota</taxon>
        <taxon>Fungi</taxon>
        <taxon>Dikarya</taxon>
        <taxon>Basidiomycota</taxon>
        <taxon>Agaricomycotina</taxon>
        <taxon>Agaricomycetes</taxon>
        <taxon>Agaricomycetidae</taxon>
        <taxon>Agaricales</taxon>
        <taxon>Marasmiineae</taxon>
        <taxon>Mycenaceae</taxon>
        <taxon>Mycena</taxon>
    </lineage>
</organism>
<gene>
    <name evidence="1" type="ORF">DFH08DRAFT_637687</name>
</gene>
<evidence type="ECO:0000313" key="2">
    <source>
        <dbReference type="Proteomes" id="UP001218218"/>
    </source>
</evidence>
<comment type="caution">
    <text evidence="1">The sequence shown here is derived from an EMBL/GenBank/DDBJ whole genome shotgun (WGS) entry which is preliminary data.</text>
</comment>
<dbReference type="Proteomes" id="UP001218218">
    <property type="component" value="Unassembled WGS sequence"/>
</dbReference>
<protein>
    <submittedName>
        <fullName evidence="1">Uncharacterized protein</fullName>
    </submittedName>
</protein>
<accession>A0AAD7EE79</accession>
<feature type="non-terminal residue" evidence="1">
    <location>
        <position position="140"/>
    </location>
</feature>